<evidence type="ECO:0000256" key="1">
    <source>
        <dbReference type="SAM" id="Phobius"/>
    </source>
</evidence>
<dbReference type="EMBL" id="GU936203">
    <property type="protein sequence ID" value="ADD83039.1"/>
    <property type="molecule type" value="Genomic_DNA"/>
</dbReference>
<keyword evidence="2" id="KW-0496">Mitochondrion</keyword>
<geneLocation type="mitochondrion" evidence="2"/>
<gene>
    <name evidence="2" type="primary">ND6</name>
</gene>
<evidence type="ECO:0000313" key="2">
    <source>
        <dbReference type="EMBL" id="ADD83039.1"/>
    </source>
</evidence>
<protein>
    <submittedName>
        <fullName evidence="2">NADH dehydrogenase subunit 6</fullName>
    </submittedName>
</protein>
<accession>A0A0B4IKE5</accession>
<keyword evidence="1" id="KW-1133">Transmembrane helix</keyword>
<sequence>MVTKHYILFYLFAKSNIYFHKSPLSYSFNIINLNYFNLIIRWPNKLYILIFLHFIFSFFGGHVGFIYLHYKISIKWNILPQKKILTLHPPHFIFMMMSVNLTMKIFNFYGILTNFFINHSIYNFSLIKLFSFPSSFLTLALISYLLLTLIVIVNITNIQEGPIRHSY</sequence>
<proteinExistence type="predicted"/>
<reference evidence="2" key="1">
    <citation type="submission" date="2010-02" db="EMBL/GenBank/DDBJ databases">
        <title>Molecular phylogenetics of Ephemeroptera based on complete mitochondrial genome of Baetis rutilocylindratus and Habrophlebiodes zijinensis.</title>
        <authorList>
            <person name="Chen P."/>
            <person name="Zhou C.-F."/>
        </authorList>
    </citation>
    <scope>NUCLEOTIDE SEQUENCE</scope>
</reference>
<keyword evidence="1" id="KW-0472">Membrane</keyword>
<feature type="transmembrane region" description="Helical" evidence="1">
    <location>
        <begin position="132"/>
        <end position="155"/>
    </location>
</feature>
<keyword evidence="1" id="KW-0812">Transmembrane</keyword>
<dbReference type="AlphaFoldDB" id="A0A0B4IKE5"/>
<name>A0A0B4IKE5_9INSE</name>
<organism evidence="2">
    <name type="scientific">Habrophlebiodes zijinensis</name>
    <dbReference type="NCBI Taxonomy" id="289472"/>
    <lineage>
        <taxon>Eukaryota</taxon>
        <taxon>Metazoa</taxon>
        <taxon>Ecdysozoa</taxon>
        <taxon>Arthropoda</taxon>
        <taxon>Hexapoda</taxon>
        <taxon>Insecta</taxon>
        <taxon>Pterygota</taxon>
        <taxon>Palaeoptera</taxon>
        <taxon>Ephemeroptera</taxon>
        <taxon>Lanceolata</taxon>
        <taxon>Leptophlebiidae</taxon>
        <taxon>Leptophlebiinae</taxon>
        <taxon>Habrophlebiodes</taxon>
    </lineage>
</organism>
<feature type="transmembrane region" description="Helical" evidence="1">
    <location>
        <begin position="46"/>
        <end position="70"/>
    </location>
</feature>